<dbReference type="CDD" id="cd04678">
    <property type="entry name" value="NUDIX_MTH2_Nudt15"/>
    <property type="match status" value="1"/>
</dbReference>
<keyword evidence="1 2" id="KW-0378">Hydrolase</keyword>
<dbReference type="GO" id="GO:0005829">
    <property type="term" value="C:cytosol"/>
    <property type="evidence" value="ECO:0007669"/>
    <property type="project" value="TreeGrafter"/>
</dbReference>
<comment type="caution">
    <text evidence="6">The sequence shown here is derived from an EMBL/GenBank/DDBJ whole genome shotgun (WGS) entry which is preliminary data.</text>
</comment>
<dbReference type="PRINTS" id="PR00502">
    <property type="entry name" value="NUDIXFAMILY"/>
</dbReference>
<dbReference type="Pfam" id="PF00293">
    <property type="entry name" value="NUDIX"/>
    <property type="match status" value="1"/>
</dbReference>
<name>A0A511KH17_RHOTO</name>
<sequence>MTSQVRVGVGCFLLNSRGEFVVGVRKGSHGAGCLQLPGGHLEFGETPEACAVREVAEETGLAIRADNVRFLTATNDVFEADKKHYITLFVACRVEDEADPQVLESENSLGLFDLFFKLTSPLKPLPRFSPSIATFQSTSTTSIMARNPKGGDSSTSTSAPAKSRSSRASNPSRPAASKRTKYFDDDVDVEDGQQASQSAALGGLPGLEPDEEDDEEERSSTFEIAELVKAYAKKREKKEKAEAAKLEKQLHDLLAKGQTDADAAIEAGRKKCAALTSSLPLDEAPQFTQIDPVNYREAFRKHKRCADNFAGRIDEYLCDLRNNEHELLQDASERRGSSRPSLQHRIF</sequence>
<evidence type="ECO:0000259" key="5">
    <source>
        <dbReference type="PROSITE" id="PS51462"/>
    </source>
</evidence>
<dbReference type="PROSITE" id="PS00893">
    <property type="entry name" value="NUDIX_BOX"/>
    <property type="match status" value="1"/>
</dbReference>
<keyword evidence="3" id="KW-0175">Coiled coil</keyword>
<proteinExistence type="inferred from homology"/>
<dbReference type="GO" id="GO:0035539">
    <property type="term" value="F:8-oxo-7,8-dihydrodeoxyguanosine triphosphate pyrophosphatase activity"/>
    <property type="evidence" value="ECO:0007669"/>
    <property type="project" value="TreeGrafter"/>
</dbReference>
<comment type="similarity">
    <text evidence="2">Belongs to the Nudix hydrolase family.</text>
</comment>
<accession>A0A511KH17</accession>
<dbReference type="AlphaFoldDB" id="A0A511KH17"/>
<dbReference type="Proteomes" id="UP000321518">
    <property type="component" value="Unassembled WGS sequence"/>
</dbReference>
<evidence type="ECO:0000256" key="2">
    <source>
        <dbReference type="RuleBase" id="RU003476"/>
    </source>
</evidence>
<dbReference type="InterPro" id="IPR020084">
    <property type="entry name" value="NUDIX_hydrolase_CS"/>
</dbReference>
<evidence type="ECO:0000313" key="7">
    <source>
        <dbReference type="Proteomes" id="UP000321518"/>
    </source>
</evidence>
<feature type="coiled-coil region" evidence="3">
    <location>
        <begin position="224"/>
        <end position="256"/>
    </location>
</feature>
<feature type="compositionally biased region" description="Low complexity" evidence="4">
    <location>
        <begin position="153"/>
        <end position="177"/>
    </location>
</feature>
<evidence type="ECO:0000256" key="1">
    <source>
        <dbReference type="ARBA" id="ARBA00022801"/>
    </source>
</evidence>
<dbReference type="PANTHER" id="PTHR16099:SF5">
    <property type="entry name" value="NUCLEOTIDE TRIPHOSPHATE DIPHOSPHATASE NUDT15"/>
    <property type="match status" value="1"/>
</dbReference>
<dbReference type="PANTHER" id="PTHR16099">
    <property type="entry name" value="8-OXO-DGTP DIPHOSPHATES NUDT15"/>
    <property type="match status" value="1"/>
</dbReference>
<feature type="compositionally biased region" description="Acidic residues" evidence="4">
    <location>
        <begin position="208"/>
        <end position="217"/>
    </location>
</feature>
<dbReference type="PROSITE" id="PS51462">
    <property type="entry name" value="NUDIX"/>
    <property type="match status" value="1"/>
</dbReference>
<feature type="region of interest" description="Disordered" evidence="4">
    <location>
        <begin position="139"/>
        <end position="221"/>
    </location>
</feature>
<dbReference type="FunFam" id="3.90.79.10:FF:000060">
    <property type="entry name" value="Nudix hydrolase 1"/>
    <property type="match status" value="1"/>
</dbReference>
<protein>
    <submittedName>
        <fullName evidence="6">NUDIX domain</fullName>
    </submittedName>
</protein>
<feature type="domain" description="Nudix hydrolase" evidence="5">
    <location>
        <begin position="4"/>
        <end position="134"/>
    </location>
</feature>
<evidence type="ECO:0000256" key="4">
    <source>
        <dbReference type="SAM" id="MobiDB-lite"/>
    </source>
</evidence>
<dbReference type="InterPro" id="IPR020476">
    <property type="entry name" value="Nudix_hydrolase"/>
</dbReference>
<dbReference type="EMBL" id="BJWK01000008">
    <property type="protein sequence ID" value="GEM09670.1"/>
    <property type="molecule type" value="Genomic_DNA"/>
</dbReference>
<gene>
    <name evidence="6" type="ORF">Rt10032_c08g3687</name>
</gene>
<evidence type="ECO:0000313" key="6">
    <source>
        <dbReference type="EMBL" id="GEM09670.1"/>
    </source>
</evidence>
<dbReference type="Gene3D" id="3.90.79.10">
    <property type="entry name" value="Nucleoside Triphosphate Pyrophosphohydrolase"/>
    <property type="match status" value="1"/>
</dbReference>
<dbReference type="InterPro" id="IPR015797">
    <property type="entry name" value="NUDIX_hydrolase-like_dom_sf"/>
</dbReference>
<organism evidence="6 7">
    <name type="scientific">Rhodotorula toruloides</name>
    <name type="common">Yeast</name>
    <name type="synonym">Rhodosporidium toruloides</name>
    <dbReference type="NCBI Taxonomy" id="5286"/>
    <lineage>
        <taxon>Eukaryota</taxon>
        <taxon>Fungi</taxon>
        <taxon>Dikarya</taxon>
        <taxon>Basidiomycota</taxon>
        <taxon>Pucciniomycotina</taxon>
        <taxon>Microbotryomycetes</taxon>
        <taxon>Sporidiobolales</taxon>
        <taxon>Sporidiobolaceae</taxon>
        <taxon>Rhodotorula</taxon>
    </lineage>
</organism>
<dbReference type="GO" id="GO:0006203">
    <property type="term" value="P:dGTP catabolic process"/>
    <property type="evidence" value="ECO:0007669"/>
    <property type="project" value="TreeGrafter"/>
</dbReference>
<evidence type="ECO:0000256" key="3">
    <source>
        <dbReference type="SAM" id="Coils"/>
    </source>
</evidence>
<reference evidence="6 7" key="1">
    <citation type="submission" date="2019-07" db="EMBL/GenBank/DDBJ databases">
        <title>Rhodotorula toruloides NBRC10032 genome sequencing.</title>
        <authorList>
            <person name="Shida Y."/>
            <person name="Takaku H."/>
            <person name="Ogasawara W."/>
            <person name="Mori K."/>
        </authorList>
    </citation>
    <scope>NUCLEOTIDE SEQUENCE [LARGE SCALE GENOMIC DNA]</scope>
    <source>
        <strain evidence="6 7">NBRC10032</strain>
    </source>
</reference>
<dbReference type="SUPFAM" id="SSF55811">
    <property type="entry name" value="Nudix"/>
    <property type="match status" value="1"/>
</dbReference>
<dbReference type="InterPro" id="IPR000086">
    <property type="entry name" value="NUDIX_hydrolase_dom"/>
</dbReference>
<dbReference type="OrthoDB" id="447842at2759"/>